<dbReference type="InterPro" id="IPR022278">
    <property type="entry name" value="Pser_aminoTfrase"/>
</dbReference>
<feature type="domain" description="Aminotransferase class V" evidence="12">
    <location>
        <begin position="158"/>
        <end position="418"/>
    </location>
</feature>
<dbReference type="PANTHER" id="PTHR43247">
    <property type="entry name" value="PHOSPHOSERINE AMINOTRANSFERASE"/>
    <property type="match status" value="1"/>
</dbReference>
<dbReference type="InterPro" id="IPR015422">
    <property type="entry name" value="PyrdxlP-dep_Trfase_small"/>
</dbReference>
<dbReference type="GO" id="GO:0030170">
    <property type="term" value="F:pyridoxal phosphate binding"/>
    <property type="evidence" value="ECO:0007669"/>
    <property type="project" value="TreeGrafter"/>
</dbReference>
<evidence type="ECO:0000313" key="13">
    <source>
        <dbReference type="EMBL" id="KAF6223292.1"/>
    </source>
</evidence>
<dbReference type="UniPathway" id="UPA00135">
    <property type="reaction ID" value="UER00197"/>
</dbReference>
<dbReference type="Gene3D" id="3.90.1150.10">
    <property type="entry name" value="Aspartate Aminotransferase, domain 1"/>
    <property type="match status" value="1"/>
</dbReference>
<dbReference type="FunFam" id="3.90.1150.10:FF:000006">
    <property type="entry name" value="Phosphoserine aminotransferase"/>
    <property type="match status" value="1"/>
</dbReference>
<name>A0A8H6CGW0_9LECA</name>
<dbReference type="NCBIfam" id="NF003764">
    <property type="entry name" value="PRK05355.1"/>
    <property type="match status" value="1"/>
</dbReference>
<comment type="cofactor">
    <cofactor evidence="1">
        <name>pyridoxal 5'-phosphate</name>
        <dbReference type="ChEBI" id="CHEBI:597326"/>
    </cofactor>
</comment>
<dbReference type="GO" id="GO:0005737">
    <property type="term" value="C:cytoplasm"/>
    <property type="evidence" value="ECO:0007669"/>
    <property type="project" value="TreeGrafter"/>
</dbReference>
<keyword evidence="9" id="KW-0718">Serine biosynthesis</keyword>
<proteinExistence type="inferred from homology"/>
<evidence type="ECO:0000256" key="9">
    <source>
        <dbReference type="ARBA" id="ARBA00023299"/>
    </source>
</evidence>
<dbReference type="Pfam" id="PF00266">
    <property type="entry name" value="Aminotran_5"/>
    <property type="match status" value="2"/>
</dbReference>
<evidence type="ECO:0000256" key="10">
    <source>
        <dbReference type="ARBA" id="ARBA00047630"/>
    </source>
</evidence>
<evidence type="ECO:0000256" key="3">
    <source>
        <dbReference type="ARBA" id="ARBA00006904"/>
    </source>
</evidence>
<dbReference type="AlphaFoldDB" id="A0A8H6CGW0"/>
<organism evidence="13 14">
    <name type="scientific">Letharia lupina</name>
    <dbReference type="NCBI Taxonomy" id="560253"/>
    <lineage>
        <taxon>Eukaryota</taxon>
        <taxon>Fungi</taxon>
        <taxon>Dikarya</taxon>
        <taxon>Ascomycota</taxon>
        <taxon>Pezizomycotina</taxon>
        <taxon>Lecanoromycetes</taxon>
        <taxon>OSLEUM clade</taxon>
        <taxon>Lecanoromycetidae</taxon>
        <taxon>Lecanorales</taxon>
        <taxon>Lecanorineae</taxon>
        <taxon>Parmeliaceae</taxon>
        <taxon>Letharia</taxon>
    </lineage>
</organism>
<gene>
    <name evidence="13" type="ORF">HO133_000134</name>
</gene>
<sequence>MPARTDVAYFGAGPAPLPTSVLEKGAAAFVNYENSGLGLAEISHRSSTATRILDETKKALISLLNIPDNYEILFLHGGGSGEFSAVVFNMVAVWVEKRRRRAQKEFGDNDEAILLRVKEELNYSLRLDYLVTGSWSLKASQEAAQLLEPLGRNFVNVALDAREANGGKFGTIPPEDTWKLTPADANAGCGSAFVYYCDNETVDGVEFPSFPKSLQPQAGEDERLVVADMSSNFLSRQVDISRFALVFCGAQKNIGITDLTLAIVRKDLLTTMPSPSFLHKVGVWSPPTILNWSVISKNNSLYNTMPIFSIWIAGEVMRRLLASYGDSKVAGQEAVSNAKAETIYRVLDANPEVYQPVNHKSVRSRMNICFRVKDAATEEEFLEGAETRMLQGLKGHRSVGGIRASNYNAVPMANVQKLAEYLSDFARANSS</sequence>
<dbReference type="RefSeq" id="XP_037152509.1">
    <property type="nucleotide sequence ID" value="XM_037291074.1"/>
</dbReference>
<dbReference type="GeneID" id="59328553"/>
<dbReference type="SUPFAM" id="SSF53383">
    <property type="entry name" value="PLP-dependent transferases"/>
    <property type="match status" value="1"/>
</dbReference>
<evidence type="ECO:0000256" key="7">
    <source>
        <dbReference type="ARBA" id="ARBA00022679"/>
    </source>
</evidence>
<dbReference type="HAMAP" id="MF_00160">
    <property type="entry name" value="SerC_aminotrans_5"/>
    <property type="match status" value="1"/>
</dbReference>
<keyword evidence="14" id="KW-1185">Reference proteome</keyword>
<keyword evidence="8" id="KW-0663">Pyridoxal phosphate</keyword>
<keyword evidence="7" id="KW-0808">Transferase</keyword>
<dbReference type="EC" id="2.6.1.52" evidence="4"/>
<evidence type="ECO:0000256" key="2">
    <source>
        <dbReference type="ARBA" id="ARBA00005099"/>
    </source>
</evidence>
<dbReference type="InterPro" id="IPR000192">
    <property type="entry name" value="Aminotrans_V_dom"/>
</dbReference>
<comment type="similarity">
    <text evidence="3">Belongs to the class-V pyridoxal-phosphate-dependent aminotransferase family. SerC subfamily.</text>
</comment>
<evidence type="ECO:0000256" key="1">
    <source>
        <dbReference type="ARBA" id="ARBA00001933"/>
    </source>
</evidence>
<comment type="catalytic activity">
    <reaction evidence="11">
        <text>O-phospho-L-serine + 2-oxoglutarate = 3-phosphooxypyruvate + L-glutamate</text>
        <dbReference type="Rhea" id="RHEA:14329"/>
        <dbReference type="ChEBI" id="CHEBI:16810"/>
        <dbReference type="ChEBI" id="CHEBI:18110"/>
        <dbReference type="ChEBI" id="CHEBI:29985"/>
        <dbReference type="ChEBI" id="CHEBI:57524"/>
        <dbReference type="EC" id="2.6.1.52"/>
    </reaction>
</comment>
<dbReference type="GO" id="GO:0004648">
    <property type="term" value="F:O-phospho-L-serine:2-oxoglutarate aminotransferase activity"/>
    <property type="evidence" value="ECO:0007669"/>
    <property type="project" value="UniProtKB-EC"/>
</dbReference>
<comment type="catalytic activity">
    <reaction evidence="10">
        <text>4-(phosphooxy)-L-threonine + 2-oxoglutarate = (R)-3-hydroxy-2-oxo-4-phosphooxybutanoate + L-glutamate</text>
        <dbReference type="Rhea" id="RHEA:16573"/>
        <dbReference type="ChEBI" id="CHEBI:16810"/>
        <dbReference type="ChEBI" id="CHEBI:29985"/>
        <dbReference type="ChEBI" id="CHEBI:58452"/>
        <dbReference type="ChEBI" id="CHEBI:58538"/>
        <dbReference type="EC" id="2.6.1.52"/>
    </reaction>
</comment>
<comment type="pathway">
    <text evidence="2">Amino-acid biosynthesis; L-serine biosynthesis; L-serine from 3-phospho-D-glycerate: step 2/3.</text>
</comment>
<evidence type="ECO:0000256" key="8">
    <source>
        <dbReference type="ARBA" id="ARBA00022898"/>
    </source>
</evidence>
<dbReference type="EMBL" id="JACCJB010000010">
    <property type="protein sequence ID" value="KAF6223292.1"/>
    <property type="molecule type" value="Genomic_DNA"/>
</dbReference>
<keyword evidence="5" id="KW-0032">Aminotransferase</keyword>
<dbReference type="InterPro" id="IPR015424">
    <property type="entry name" value="PyrdxlP-dep_Trfase"/>
</dbReference>
<evidence type="ECO:0000256" key="6">
    <source>
        <dbReference type="ARBA" id="ARBA00022605"/>
    </source>
</evidence>
<evidence type="ECO:0000259" key="12">
    <source>
        <dbReference type="Pfam" id="PF00266"/>
    </source>
</evidence>
<evidence type="ECO:0000256" key="5">
    <source>
        <dbReference type="ARBA" id="ARBA00022576"/>
    </source>
</evidence>
<dbReference type="Gene3D" id="3.40.640.10">
    <property type="entry name" value="Type I PLP-dependent aspartate aminotransferase-like (Major domain)"/>
    <property type="match status" value="1"/>
</dbReference>
<dbReference type="InterPro" id="IPR015421">
    <property type="entry name" value="PyrdxlP-dep_Trfase_major"/>
</dbReference>
<evidence type="ECO:0000313" key="14">
    <source>
        <dbReference type="Proteomes" id="UP000593566"/>
    </source>
</evidence>
<dbReference type="GO" id="GO:0006564">
    <property type="term" value="P:L-serine biosynthetic process"/>
    <property type="evidence" value="ECO:0007669"/>
    <property type="project" value="UniProtKB-KW"/>
</dbReference>
<feature type="domain" description="Aminotransferase class V" evidence="12">
    <location>
        <begin position="9"/>
        <end position="93"/>
    </location>
</feature>
<keyword evidence="6" id="KW-0028">Amino-acid biosynthesis</keyword>
<protein>
    <recommendedName>
        <fullName evidence="4">phosphoserine transaminase</fullName>
        <ecNumber evidence="4">2.6.1.52</ecNumber>
    </recommendedName>
</protein>
<dbReference type="PANTHER" id="PTHR43247:SF1">
    <property type="entry name" value="PHOSPHOSERINE AMINOTRANSFERASE"/>
    <property type="match status" value="1"/>
</dbReference>
<accession>A0A8H6CGW0</accession>
<dbReference type="Proteomes" id="UP000593566">
    <property type="component" value="Unassembled WGS sequence"/>
</dbReference>
<comment type="caution">
    <text evidence="13">The sequence shown here is derived from an EMBL/GenBank/DDBJ whole genome shotgun (WGS) entry which is preliminary data.</text>
</comment>
<evidence type="ECO:0000256" key="11">
    <source>
        <dbReference type="ARBA" id="ARBA00049007"/>
    </source>
</evidence>
<reference evidence="13 14" key="1">
    <citation type="journal article" date="2020" name="Genomics">
        <title>Complete, high-quality genomes from long-read metagenomic sequencing of two wolf lichen thalli reveals enigmatic genome architecture.</title>
        <authorList>
            <person name="McKenzie S.K."/>
            <person name="Walston R.F."/>
            <person name="Allen J.L."/>
        </authorList>
    </citation>
    <scope>NUCLEOTIDE SEQUENCE [LARGE SCALE GENOMIC DNA]</scope>
    <source>
        <strain evidence="13">WasteWater1</strain>
    </source>
</reference>
<evidence type="ECO:0000256" key="4">
    <source>
        <dbReference type="ARBA" id="ARBA00013030"/>
    </source>
</evidence>